<dbReference type="NCBIfam" id="TIGR01554">
    <property type="entry name" value="major_cap_HK97"/>
    <property type="match status" value="1"/>
</dbReference>
<evidence type="ECO:0000313" key="5">
    <source>
        <dbReference type="Proteomes" id="UP000260758"/>
    </source>
</evidence>
<proteinExistence type="predicted"/>
<dbReference type="RefSeq" id="WP_117718455.1">
    <property type="nucleotide sequence ID" value="NZ_QSTP01000002.1"/>
</dbReference>
<dbReference type="SUPFAM" id="SSF56563">
    <property type="entry name" value="Major capsid protein gp5"/>
    <property type="match status" value="1"/>
</dbReference>
<dbReference type="InterPro" id="IPR054612">
    <property type="entry name" value="Phage_capsid-like_C"/>
</dbReference>
<evidence type="ECO:0000259" key="3">
    <source>
        <dbReference type="Pfam" id="PF05065"/>
    </source>
</evidence>
<feature type="region of interest" description="Disordered" evidence="2">
    <location>
        <begin position="57"/>
        <end position="92"/>
    </location>
</feature>
<evidence type="ECO:0000256" key="1">
    <source>
        <dbReference type="ARBA" id="ARBA00004328"/>
    </source>
</evidence>
<sequence>MNREQLMKMSKKELKARLVTVGKEAQDKSGEELTALMDEAKTIGEILDEIKAREELARAAAAAATEGEEPEDDTKGGEGAETKDKARAESGKALKNGKAVKFKAKAIAKPLNTITTTTGVVMPHHTSPDISPTFNNVSSLIDRVKTVPLVGGESYQRPYVKSYGDGAGSTAEGADYNTSEPEFGYADIVREKITAYAEEPEEMQKLPDADYDGVVEDSVTRAIKRYASRQILVGKGGTGKFRGIFYNPDSASDDIIDRTTDIATITAIADDTLDEIIYSFGGDEEVEDVAVLILNKKDLKKFAKLRDKQGRKVYTIVNHGNTGTIDEVPYIINSACAEIGGTKDAYCMAYGPLSNYEVAVFSDIDAQKSTEYKFKQGQIAYKASVFMGGNVVARNGFIRVKNPSA</sequence>
<reference evidence="4 5" key="1">
    <citation type="submission" date="2018-08" db="EMBL/GenBank/DDBJ databases">
        <title>A genome reference for cultivated species of the human gut microbiota.</title>
        <authorList>
            <person name="Zou Y."/>
            <person name="Xue W."/>
            <person name="Luo G."/>
        </authorList>
    </citation>
    <scope>NUCLEOTIDE SEQUENCE [LARGE SCALE GENOMIC DNA]</scope>
    <source>
        <strain evidence="4 5">OM07-13</strain>
    </source>
</reference>
<dbReference type="AlphaFoldDB" id="A0A3E4YF62"/>
<comment type="subcellular location">
    <subcellularLocation>
        <location evidence="1">Virion</location>
    </subcellularLocation>
</comment>
<dbReference type="Proteomes" id="UP000260758">
    <property type="component" value="Unassembled WGS sequence"/>
</dbReference>
<protein>
    <submittedName>
        <fullName evidence="4">Phage major capsid protein</fullName>
    </submittedName>
</protein>
<accession>A0A3E4YF62</accession>
<gene>
    <name evidence="4" type="ORF">DXB99_04380</name>
</gene>
<feature type="compositionally biased region" description="Basic and acidic residues" evidence="2">
    <location>
        <begin position="73"/>
        <end position="92"/>
    </location>
</feature>
<dbReference type="Pfam" id="PF05065">
    <property type="entry name" value="Phage_capsid"/>
    <property type="match status" value="1"/>
</dbReference>
<evidence type="ECO:0000256" key="2">
    <source>
        <dbReference type="SAM" id="MobiDB-lite"/>
    </source>
</evidence>
<comment type="caution">
    <text evidence="4">The sequence shown here is derived from an EMBL/GenBank/DDBJ whole genome shotgun (WGS) entry which is preliminary data.</text>
</comment>
<dbReference type="InterPro" id="IPR024455">
    <property type="entry name" value="Phage_capsid"/>
</dbReference>
<evidence type="ECO:0000313" key="4">
    <source>
        <dbReference type="EMBL" id="RGM73359.1"/>
    </source>
</evidence>
<name>A0A3E4YF62_9FIRM</name>
<organism evidence="4 5">
    <name type="scientific">Agathobacter rectalis</name>
    <dbReference type="NCBI Taxonomy" id="39491"/>
    <lineage>
        <taxon>Bacteria</taxon>
        <taxon>Bacillati</taxon>
        <taxon>Bacillota</taxon>
        <taxon>Clostridia</taxon>
        <taxon>Lachnospirales</taxon>
        <taxon>Lachnospiraceae</taxon>
        <taxon>Agathobacter</taxon>
    </lineage>
</organism>
<dbReference type="Gene3D" id="3.30.2400.10">
    <property type="entry name" value="Major capsid protein gp5"/>
    <property type="match status" value="1"/>
</dbReference>
<feature type="domain" description="Phage capsid-like C-terminal" evidence="3">
    <location>
        <begin position="119"/>
        <end position="401"/>
    </location>
</feature>
<dbReference type="EMBL" id="QSTP01000002">
    <property type="protein sequence ID" value="RGM73359.1"/>
    <property type="molecule type" value="Genomic_DNA"/>
</dbReference>